<keyword evidence="2 5" id="KW-0812">Transmembrane</keyword>
<keyword evidence="8" id="KW-1185">Reference proteome</keyword>
<dbReference type="EMBL" id="JAPAAF010000021">
    <property type="protein sequence ID" value="MCW0483725.1"/>
    <property type="molecule type" value="Genomic_DNA"/>
</dbReference>
<name>A0AA42CAM1_9BACT</name>
<gene>
    <name evidence="7" type="ORF">N2K84_13355</name>
</gene>
<feature type="transmembrane region" description="Helical" evidence="5">
    <location>
        <begin position="163"/>
        <end position="190"/>
    </location>
</feature>
<evidence type="ECO:0000256" key="3">
    <source>
        <dbReference type="ARBA" id="ARBA00022989"/>
    </source>
</evidence>
<dbReference type="Proteomes" id="UP001163821">
    <property type="component" value="Unassembled WGS sequence"/>
</dbReference>
<feature type="domain" description="Yip1" evidence="6">
    <location>
        <begin position="16"/>
        <end position="178"/>
    </location>
</feature>
<sequence>MDLKQRYTWLFNESRQLLLEPKKFWQQKSEAPFTGNIVIRFYAPLVIAVGVAVFLGEIIGKAQFLLSYATMKGLREIISYLIQYWIAVPVLATLLINYGGSHDRKTVRHVLAYSLLPFLLASFITGLFPGLYVLSIIGLYGFYLFVLGSQQCLGLPAENRSRFIILSILLIILIFGMVNIISWKLLLAIFPYGA</sequence>
<evidence type="ECO:0000259" key="6">
    <source>
        <dbReference type="Pfam" id="PF04893"/>
    </source>
</evidence>
<evidence type="ECO:0000313" key="7">
    <source>
        <dbReference type="EMBL" id="MCW0483725.1"/>
    </source>
</evidence>
<evidence type="ECO:0000313" key="8">
    <source>
        <dbReference type="Proteomes" id="UP001163821"/>
    </source>
</evidence>
<reference evidence="7" key="1">
    <citation type="submission" date="2022-10" db="EMBL/GenBank/DDBJ databases">
        <title>Gaoshiqiia sediminis gen. nov., sp. nov., isolated from coastal sediment.</title>
        <authorList>
            <person name="Yu W.X."/>
            <person name="Mu D.S."/>
            <person name="Du J.Z."/>
            <person name="Liang Y.Q."/>
        </authorList>
    </citation>
    <scope>NUCLEOTIDE SEQUENCE</scope>
    <source>
        <strain evidence="7">A06</strain>
    </source>
</reference>
<dbReference type="GO" id="GO:0016020">
    <property type="term" value="C:membrane"/>
    <property type="evidence" value="ECO:0007669"/>
    <property type="project" value="UniProtKB-SubCell"/>
</dbReference>
<dbReference type="AlphaFoldDB" id="A0AA42CAM1"/>
<proteinExistence type="predicted"/>
<dbReference type="RefSeq" id="WP_282592319.1">
    <property type="nucleotide sequence ID" value="NZ_JAPAAF010000021.1"/>
</dbReference>
<feature type="transmembrane region" description="Helical" evidence="5">
    <location>
        <begin position="37"/>
        <end position="56"/>
    </location>
</feature>
<keyword evidence="3 5" id="KW-1133">Transmembrane helix</keyword>
<dbReference type="InterPro" id="IPR006977">
    <property type="entry name" value="Yip1_dom"/>
</dbReference>
<evidence type="ECO:0000256" key="4">
    <source>
        <dbReference type="ARBA" id="ARBA00023136"/>
    </source>
</evidence>
<evidence type="ECO:0000256" key="5">
    <source>
        <dbReference type="SAM" id="Phobius"/>
    </source>
</evidence>
<dbReference type="Pfam" id="PF04893">
    <property type="entry name" value="Yip1"/>
    <property type="match status" value="1"/>
</dbReference>
<keyword evidence="4 5" id="KW-0472">Membrane</keyword>
<feature type="transmembrane region" description="Helical" evidence="5">
    <location>
        <begin position="77"/>
        <end position="98"/>
    </location>
</feature>
<accession>A0AA42CAM1</accession>
<evidence type="ECO:0000256" key="1">
    <source>
        <dbReference type="ARBA" id="ARBA00004141"/>
    </source>
</evidence>
<protein>
    <submittedName>
        <fullName evidence="7">YIP1 family protein</fullName>
    </submittedName>
</protein>
<feature type="transmembrane region" description="Helical" evidence="5">
    <location>
        <begin position="118"/>
        <end position="142"/>
    </location>
</feature>
<organism evidence="7 8">
    <name type="scientific">Gaoshiqia sediminis</name>
    <dbReference type="NCBI Taxonomy" id="2986998"/>
    <lineage>
        <taxon>Bacteria</taxon>
        <taxon>Pseudomonadati</taxon>
        <taxon>Bacteroidota</taxon>
        <taxon>Bacteroidia</taxon>
        <taxon>Marinilabiliales</taxon>
        <taxon>Prolixibacteraceae</taxon>
        <taxon>Gaoshiqia</taxon>
    </lineage>
</organism>
<comment type="subcellular location">
    <subcellularLocation>
        <location evidence="1">Membrane</location>
        <topology evidence="1">Multi-pass membrane protein</topology>
    </subcellularLocation>
</comment>
<evidence type="ECO:0000256" key="2">
    <source>
        <dbReference type="ARBA" id="ARBA00022692"/>
    </source>
</evidence>
<comment type="caution">
    <text evidence="7">The sequence shown here is derived from an EMBL/GenBank/DDBJ whole genome shotgun (WGS) entry which is preliminary data.</text>
</comment>